<protein>
    <recommendedName>
        <fullName evidence="1">DUF6455 domain-containing protein</fullName>
    </recommendedName>
</protein>
<evidence type="ECO:0000313" key="3">
    <source>
        <dbReference type="Proteomes" id="UP000480266"/>
    </source>
</evidence>
<dbReference type="Proteomes" id="UP000480266">
    <property type="component" value="Unassembled WGS sequence"/>
</dbReference>
<dbReference type="AlphaFoldDB" id="A0A7C9VQE5"/>
<keyword evidence="3" id="KW-1185">Reference proteome</keyword>
<feature type="domain" description="DUF6455" evidence="1">
    <location>
        <begin position="76"/>
        <end position="133"/>
    </location>
</feature>
<proteinExistence type="predicted"/>
<accession>A0A7C9VQE5</accession>
<comment type="caution">
    <text evidence="2">The sequence shown here is derived from an EMBL/GenBank/DDBJ whole genome shotgun (WGS) entry which is preliminary data.</text>
</comment>
<dbReference type="InterPro" id="IPR045601">
    <property type="entry name" value="DUF6455"/>
</dbReference>
<dbReference type="EMBL" id="JAAMRR010001198">
    <property type="protein sequence ID" value="NGX98091.1"/>
    <property type="molecule type" value="Genomic_DNA"/>
</dbReference>
<evidence type="ECO:0000313" key="2">
    <source>
        <dbReference type="EMBL" id="NGX98091.1"/>
    </source>
</evidence>
<sequence>MERRHGLETVPMIGHIVSWAKKFSRQFSRSNELQELEPDEISRIARDFGVSVSDLLTLAKSDVHVQELLTQRLAEMGLSEKLLQDKHPREFGDLYRVCASCASTKRCTNDFLQHKSGHSEYCPNTETLEALQAIGDANAAPRMAGGKN</sequence>
<dbReference type="Pfam" id="PF20056">
    <property type="entry name" value="DUF6455"/>
    <property type="match status" value="1"/>
</dbReference>
<gene>
    <name evidence="2" type="ORF">G4V63_23670</name>
</gene>
<name>A0A7C9VQE5_9BRAD</name>
<reference evidence="2" key="1">
    <citation type="submission" date="2020-02" db="EMBL/GenBank/DDBJ databases">
        <title>Draft genome sequence of Candidatus Afipia apatlaquensis IBT-C3, a potential strain for decolorization of textile dyes.</title>
        <authorList>
            <person name="Sanchez-Reyes A."/>
            <person name="Breton-Deval L."/>
            <person name="Mangelson H."/>
            <person name="Sanchez-Flores A."/>
        </authorList>
    </citation>
    <scope>NUCLEOTIDE SEQUENCE [LARGE SCALE GENOMIC DNA]</scope>
    <source>
        <strain evidence="2">IBT-C3</strain>
    </source>
</reference>
<organism evidence="2 3">
    <name type="scientific">Candidatus Afipia apatlaquensis</name>
    <dbReference type="NCBI Taxonomy" id="2712852"/>
    <lineage>
        <taxon>Bacteria</taxon>
        <taxon>Pseudomonadati</taxon>
        <taxon>Pseudomonadota</taxon>
        <taxon>Alphaproteobacteria</taxon>
        <taxon>Hyphomicrobiales</taxon>
        <taxon>Nitrobacteraceae</taxon>
        <taxon>Afipia</taxon>
    </lineage>
</organism>
<evidence type="ECO:0000259" key="1">
    <source>
        <dbReference type="Pfam" id="PF20056"/>
    </source>
</evidence>